<comment type="caution">
    <text evidence="3">The sequence shown here is derived from an EMBL/GenBank/DDBJ whole genome shotgun (WGS) entry which is preliminary data.</text>
</comment>
<feature type="compositionally biased region" description="Low complexity" evidence="1">
    <location>
        <begin position="71"/>
        <end position="96"/>
    </location>
</feature>
<evidence type="ECO:0008006" key="5">
    <source>
        <dbReference type="Google" id="ProtNLM"/>
    </source>
</evidence>
<keyword evidence="2" id="KW-0472">Membrane</keyword>
<dbReference type="RefSeq" id="WP_192759950.1">
    <property type="nucleotide sequence ID" value="NZ_JADBDZ010000001.1"/>
</dbReference>
<keyword evidence="4" id="KW-1185">Reference proteome</keyword>
<evidence type="ECO:0000256" key="1">
    <source>
        <dbReference type="SAM" id="MobiDB-lite"/>
    </source>
</evidence>
<evidence type="ECO:0000313" key="4">
    <source>
        <dbReference type="Proteomes" id="UP000627838"/>
    </source>
</evidence>
<reference evidence="3 4" key="1">
    <citation type="submission" date="2020-10" db="EMBL/GenBank/DDBJ databases">
        <title>Sequencing the genomes of 1000 actinobacteria strains.</title>
        <authorList>
            <person name="Klenk H.-P."/>
        </authorList>
    </citation>
    <scope>NUCLEOTIDE SEQUENCE [LARGE SCALE GENOMIC DNA]</scope>
    <source>
        <strain evidence="3 4">DSM 46744</strain>
    </source>
</reference>
<feature type="compositionally biased region" description="Pro residues" evidence="1">
    <location>
        <begin position="7"/>
        <end position="30"/>
    </location>
</feature>
<proteinExistence type="predicted"/>
<dbReference type="EMBL" id="JADBDZ010000001">
    <property type="protein sequence ID" value="MBE1533384.1"/>
    <property type="molecule type" value="Genomic_DNA"/>
</dbReference>
<protein>
    <recommendedName>
        <fullName evidence="5">PknH-like protein</fullName>
    </recommendedName>
</protein>
<keyword evidence="2" id="KW-1133">Transmembrane helix</keyword>
<name>A0ABR9JSL1_9ACTN</name>
<gene>
    <name evidence="3" type="ORF">H4W34_003217</name>
</gene>
<organism evidence="3 4">
    <name type="scientific">Actinomadura algeriensis</name>
    <dbReference type="NCBI Taxonomy" id="1679523"/>
    <lineage>
        <taxon>Bacteria</taxon>
        <taxon>Bacillati</taxon>
        <taxon>Actinomycetota</taxon>
        <taxon>Actinomycetes</taxon>
        <taxon>Streptosporangiales</taxon>
        <taxon>Thermomonosporaceae</taxon>
        <taxon>Actinomadura</taxon>
    </lineage>
</organism>
<evidence type="ECO:0000256" key="2">
    <source>
        <dbReference type="SAM" id="Phobius"/>
    </source>
</evidence>
<accession>A0ABR9JSL1</accession>
<feature type="transmembrane region" description="Helical" evidence="2">
    <location>
        <begin position="39"/>
        <end position="63"/>
    </location>
</feature>
<sequence length="255" mass="26496">MNGPAWPGQPPGPPPPGYPPVPPPGYPPPPPPRGGNGPVLIMLLVFGVVVVLAIAAIGVFLVAEGDDDRPTAITARTSPPATSSAPTDAPTRASSSDPSSILGVTVETAKGNTFTRAGTRTENCATRANAQLKAALRDHPCTGDMHSAVYADPTKKIITTISILDLATAADAEAVKETTAEDAWPELLTPSEDSGLPQPGPEPSYWTRTWAVDDRVVYAQSYYADGKSPGGRDGDVYATAGELGVEITNVLRFTN</sequence>
<feature type="region of interest" description="Disordered" evidence="1">
    <location>
        <begin position="70"/>
        <end position="99"/>
    </location>
</feature>
<feature type="region of interest" description="Disordered" evidence="1">
    <location>
        <begin position="1"/>
        <end position="30"/>
    </location>
</feature>
<keyword evidence="2" id="KW-0812">Transmembrane</keyword>
<dbReference type="Proteomes" id="UP000627838">
    <property type="component" value="Unassembled WGS sequence"/>
</dbReference>
<evidence type="ECO:0000313" key="3">
    <source>
        <dbReference type="EMBL" id="MBE1533384.1"/>
    </source>
</evidence>